<evidence type="ECO:0000313" key="3">
    <source>
        <dbReference type="EMBL" id="QRH00596.1"/>
    </source>
</evidence>
<dbReference type="InterPro" id="IPR043736">
    <property type="entry name" value="DUF5681"/>
</dbReference>
<dbReference type="EMBL" id="CP069213">
    <property type="protein sequence ID" value="QRH00596.1"/>
    <property type="molecule type" value="Genomic_DNA"/>
</dbReference>
<dbReference type="RefSeq" id="WP_203324311.1">
    <property type="nucleotide sequence ID" value="NZ_CP069213.1"/>
</dbReference>
<feature type="domain" description="DUF5681" evidence="2">
    <location>
        <begin position="3"/>
        <end position="55"/>
    </location>
</feature>
<dbReference type="Pfam" id="PF18932">
    <property type="entry name" value="DUF5681"/>
    <property type="match status" value="1"/>
</dbReference>
<name>A0ABX7FZX6_9GAMM</name>
<accession>A0ABX7FZX6</accession>
<reference evidence="3 4" key="1">
    <citation type="journal article" date="2012" name="Antonie Van Leeuwenhoek">
        <title>Shewanella litorisediminis sp. nov., a gammaproteobacterium isolated from a tidal flat sediment.</title>
        <authorList>
            <person name="Lee M.H."/>
            <person name="Yoon J.H."/>
        </authorList>
    </citation>
    <scope>NUCLEOTIDE SEQUENCE [LARGE SCALE GENOMIC DNA]</scope>
    <source>
        <strain evidence="3 4">SMK1-12</strain>
    </source>
</reference>
<organism evidence="3 4">
    <name type="scientific">Shewanella litorisediminis</name>
    <dbReference type="NCBI Taxonomy" id="1173586"/>
    <lineage>
        <taxon>Bacteria</taxon>
        <taxon>Pseudomonadati</taxon>
        <taxon>Pseudomonadota</taxon>
        <taxon>Gammaproteobacteria</taxon>
        <taxon>Alteromonadales</taxon>
        <taxon>Shewanellaceae</taxon>
        <taxon>Shewanella</taxon>
    </lineage>
</organism>
<protein>
    <recommendedName>
        <fullName evidence="2">DUF5681 domain-containing protein</fullName>
    </recommendedName>
</protein>
<evidence type="ECO:0000313" key="4">
    <source>
        <dbReference type="Proteomes" id="UP000596252"/>
    </source>
</evidence>
<proteinExistence type="predicted"/>
<dbReference type="Proteomes" id="UP000596252">
    <property type="component" value="Chromosome"/>
</dbReference>
<keyword evidence="4" id="KW-1185">Reference proteome</keyword>
<gene>
    <name evidence="3" type="ORF">JQC75_11975</name>
</gene>
<sequence length="136" mass="14551">MPFQKGVSGNPKGKPKGATNHTTRLIKSACPEVLKTVINAAIEGDMQAAALVLNRGIPTLKASHQPVEILTAEQLESMTATEKAEHINSAAMEGRIPADIASALLDGITKQRAIVESDELEHRIAHLENILEGKNQ</sequence>
<evidence type="ECO:0000256" key="1">
    <source>
        <dbReference type="SAM" id="MobiDB-lite"/>
    </source>
</evidence>
<feature type="region of interest" description="Disordered" evidence="1">
    <location>
        <begin position="1"/>
        <end position="22"/>
    </location>
</feature>
<evidence type="ECO:0000259" key="2">
    <source>
        <dbReference type="Pfam" id="PF18932"/>
    </source>
</evidence>